<dbReference type="EMBL" id="MG967618">
    <property type="protein sequence ID" value="AXY83254.1"/>
    <property type="molecule type" value="Genomic_DNA"/>
</dbReference>
<keyword evidence="2" id="KW-1185">Reference proteome</keyword>
<protein>
    <submittedName>
        <fullName evidence="1">Uncharacterized protein</fullName>
    </submittedName>
</protein>
<evidence type="ECO:0000313" key="2">
    <source>
        <dbReference type="Proteomes" id="UP000262714"/>
    </source>
</evidence>
<reference evidence="1 2" key="1">
    <citation type="submission" date="2018-02" db="EMBL/GenBank/DDBJ databases">
        <title>Genomic characterization of three novel Basilisk-like phages infecting Bacillus anthracis.</title>
        <authorList>
            <person name="Farlow J."/>
            <person name="Bolkvadze D."/>
            <person name="Leshkasheli L."/>
            <person name="Kusradze I."/>
            <person name="Kotorashvili A."/>
            <person name="Kotaria N."/>
            <person name="Balarjishvili N."/>
            <person name="Kvachadze L."/>
            <person name="Nikolich M."/>
            <person name="Kutateladze M."/>
        </authorList>
    </citation>
    <scope>NUCLEOTIDE SEQUENCE [LARGE SCALE GENOMIC DNA]</scope>
</reference>
<gene>
    <name evidence="1" type="ORF">vBBBak10_062</name>
</gene>
<evidence type="ECO:0000313" key="1">
    <source>
        <dbReference type="EMBL" id="AXY83254.1"/>
    </source>
</evidence>
<sequence length="131" mass="15319">MFKERKVISIGGIKLKKKEIRLHRQILLAERQKIENELHRVDGKLLLLDRLEKPYVAEVSSYSGGGSMSFATEAAARNKMIEYYNKKYYRNGLNYGVYMYKWNEDGSQTLLEVKPKATKDFYPAGFKKEEE</sequence>
<name>A0A385IK17_9CAUD</name>
<accession>A0A385IK17</accession>
<dbReference type="Proteomes" id="UP000262714">
    <property type="component" value="Segment"/>
</dbReference>
<proteinExistence type="predicted"/>
<organism evidence="1 2">
    <name type="scientific">Bacillus phage v_B-Bak10</name>
    <dbReference type="NCBI Taxonomy" id="2094736"/>
    <lineage>
        <taxon>Viruses</taxon>
        <taxon>Duplodnaviria</taxon>
        <taxon>Heunggongvirae</taxon>
        <taxon>Uroviricota</taxon>
        <taxon>Caudoviricetes</taxon>
        <taxon>Sejongvirinae</taxon>
        <taxon>Basiliskvirus</taxon>
        <taxon>Basiliskvirus bak10</taxon>
    </lineage>
</organism>